<evidence type="ECO:0000313" key="4">
    <source>
        <dbReference type="Proteomes" id="UP000823790"/>
    </source>
</evidence>
<dbReference type="Proteomes" id="UP000823790">
    <property type="component" value="Unassembled WGS sequence"/>
</dbReference>
<dbReference type="Gene3D" id="3.10.180.10">
    <property type="entry name" value="2,3-Dihydroxybiphenyl 1,2-Dioxygenase, domain 1"/>
    <property type="match status" value="1"/>
</dbReference>
<accession>A0ABS4DJE0</accession>
<proteinExistence type="predicted"/>
<reference evidence="3 4" key="1">
    <citation type="submission" date="2021-04" db="EMBL/GenBank/DDBJ databases">
        <authorList>
            <person name="Huq M.A."/>
        </authorList>
    </citation>
    <scope>NUCLEOTIDE SEQUENCE [LARGE SCALE GENOMIC DNA]</scope>
    <source>
        <strain evidence="3 4">MAH-13</strain>
    </source>
</reference>
<dbReference type="EMBL" id="JAGJRS010000006">
    <property type="protein sequence ID" value="MBP1473176.1"/>
    <property type="molecule type" value="Genomic_DNA"/>
</dbReference>
<evidence type="ECO:0000256" key="1">
    <source>
        <dbReference type="ARBA" id="ARBA00022723"/>
    </source>
</evidence>
<comment type="caution">
    <text evidence="3">The sequence shown here is derived from an EMBL/GenBank/DDBJ whole genome shotgun (WGS) entry which is preliminary data.</text>
</comment>
<dbReference type="InterPro" id="IPR051785">
    <property type="entry name" value="MMCE/EMCE_epimerase"/>
</dbReference>
<dbReference type="InterPro" id="IPR029068">
    <property type="entry name" value="Glyas_Bleomycin-R_OHBP_Dase"/>
</dbReference>
<gene>
    <name evidence="3" type="ORF">J7I44_02635</name>
</gene>
<dbReference type="PANTHER" id="PTHR43048">
    <property type="entry name" value="METHYLMALONYL-COA EPIMERASE"/>
    <property type="match status" value="1"/>
</dbReference>
<dbReference type="InterPro" id="IPR004360">
    <property type="entry name" value="Glyas_Fos-R_dOase_dom"/>
</dbReference>
<dbReference type="SUPFAM" id="SSF54593">
    <property type="entry name" value="Glyoxalase/Bleomycin resistance protein/Dihydroxybiphenyl dioxygenase"/>
    <property type="match status" value="1"/>
</dbReference>
<dbReference type="PROSITE" id="PS00934">
    <property type="entry name" value="GLYOXALASE_I_1"/>
    <property type="match status" value="1"/>
</dbReference>
<protein>
    <submittedName>
        <fullName evidence="3">VOC family protein</fullName>
    </submittedName>
</protein>
<dbReference type="PROSITE" id="PS51819">
    <property type="entry name" value="VOC"/>
    <property type="match status" value="1"/>
</dbReference>
<dbReference type="InterPro" id="IPR037523">
    <property type="entry name" value="VOC_core"/>
</dbReference>
<name>A0ABS4DJE0_9GAMM</name>
<evidence type="ECO:0000259" key="2">
    <source>
        <dbReference type="PROSITE" id="PS51819"/>
    </source>
</evidence>
<dbReference type="PANTHER" id="PTHR43048:SF3">
    <property type="entry name" value="METHYLMALONYL-COA EPIMERASE, MITOCHONDRIAL"/>
    <property type="match status" value="1"/>
</dbReference>
<dbReference type="Pfam" id="PF00903">
    <property type="entry name" value="Glyoxalase"/>
    <property type="match status" value="1"/>
</dbReference>
<evidence type="ECO:0000313" key="3">
    <source>
        <dbReference type="EMBL" id="MBP1473176.1"/>
    </source>
</evidence>
<feature type="domain" description="VOC" evidence="2">
    <location>
        <begin position="13"/>
        <end position="141"/>
    </location>
</feature>
<keyword evidence="1" id="KW-0479">Metal-binding</keyword>
<sequence>MNGLPFLGQHAVRLDHVAIAVKDIDQAIGFYRDVLGMDLVDRKRIAGKKTGMVSAEFSAGQFSIVLVQGTEAESQVSRFIDEYGPGVQHVAIEVDSVVAVADKLRERGMTFETNVIQGPGLTQIFARRDGTSGVMFEFIERTANDGFNEESVRSLFEQLEQSEAC</sequence>
<organism evidence="3 4">
    <name type="scientific">Frateuria flava</name>
    <dbReference type="NCBI Taxonomy" id="2821489"/>
    <lineage>
        <taxon>Bacteria</taxon>
        <taxon>Pseudomonadati</taxon>
        <taxon>Pseudomonadota</taxon>
        <taxon>Gammaproteobacteria</taxon>
        <taxon>Lysobacterales</taxon>
        <taxon>Rhodanobacteraceae</taxon>
        <taxon>Frateuria</taxon>
    </lineage>
</organism>
<dbReference type="InterPro" id="IPR018146">
    <property type="entry name" value="Glyoxalase_1_CS"/>
</dbReference>
<dbReference type="RefSeq" id="WP_209615267.1">
    <property type="nucleotide sequence ID" value="NZ_JAGJRS010000006.1"/>
</dbReference>
<keyword evidence="4" id="KW-1185">Reference proteome</keyword>